<name>A0A4S8Q0T7_9ACTN</name>
<keyword evidence="1 4" id="KW-0808">Transferase</keyword>
<dbReference type="GO" id="GO:0016740">
    <property type="term" value="F:transferase activity"/>
    <property type="evidence" value="ECO:0007669"/>
    <property type="project" value="UniProtKB-KW"/>
</dbReference>
<comment type="caution">
    <text evidence="4">The sequence shown here is derived from an EMBL/GenBank/DDBJ whole genome shotgun (WGS) entry which is preliminary data.</text>
</comment>
<dbReference type="Pfam" id="PF02709">
    <property type="entry name" value="Glyco_transf_7C"/>
    <property type="match status" value="1"/>
</dbReference>
<reference evidence="4 5" key="2">
    <citation type="submission" date="2019-05" db="EMBL/GenBank/DDBJ databases">
        <title>Glycomyces buryatensis sp. nov.</title>
        <authorList>
            <person name="Nikitina E."/>
        </authorList>
    </citation>
    <scope>NUCLEOTIDE SEQUENCE [LARGE SCALE GENOMIC DNA]</scope>
    <source>
        <strain evidence="4 5">18</strain>
    </source>
</reference>
<dbReference type="SUPFAM" id="SSF53448">
    <property type="entry name" value="Nucleotide-diphospho-sugar transferases"/>
    <property type="match status" value="1"/>
</dbReference>
<dbReference type="Pfam" id="PF00535">
    <property type="entry name" value="Glycos_transf_2"/>
    <property type="match status" value="1"/>
</dbReference>
<dbReference type="InterPro" id="IPR001173">
    <property type="entry name" value="Glyco_trans_2-like"/>
</dbReference>
<dbReference type="Gene3D" id="3.90.550.10">
    <property type="entry name" value="Spore Coat Polysaccharide Biosynthesis Protein SpsA, Chain A"/>
    <property type="match status" value="1"/>
</dbReference>
<feature type="domain" description="Glycosyltransferase 2-like" evidence="2">
    <location>
        <begin position="15"/>
        <end position="148"/>
    </location>
</feature>
<evidence type="ECO:0000259" key="2">
    <source>
        <dbReference type="Pfam" id="PF00535"/>
    </source>
</evidence>
<evidence type="ECO:0000313" key="4">
    <source>
        <dbReference type="EMBL" id="THV37628.1"/>
    </source>
</evidence>
<dbReference type="EMBL" id="STGY01000069">
    <property type="protein sequence ID" value="THV37628.1"/>
    <property type="molecule type" value="Genomic_DNA"/>
</dbReference>
<dbReference type="InterPro" id="IPR050834">
    <property type="entry name" value="Glycosyltransf_2"/>
</dbReference>
<proteinExistence type="predicted"/>
<evidence type="ECO:0000313" key="5">
    <source>
        <dbReference type="Proteomes" id="UP000308760"/>
    </source>
</evidence>
<gene>
    <name evidence="4" type="ORF">FAB82_20335</name>
</gene>
<dbReference type="PANTHER" id="PTHR43685">
    <property type="entry name" value="GLYCOSYLTRANSFERASE"/>
    <property type="match status" value="1"/>
</dbReference>
<dbReference type="Proteomes" id="UP000308760">
    <property type="component" value="Unassembled WGS sequence"/>
</dbReference>
<dbReference type="AlphaFoldDB" id="A0A4S8Q0T7"/>
<dbReference type="InterPro" id="IPR029044">
    <property type="entry name" value="Nucleotide-diphossugar_trans"/>
</dbReference>
<feature type="domain" description="Galactosyltransferase C-terminal" evidence="3">
    <location>
        <begin position="196"/>
        <end position="234"/>
    </location>
</feature>
<reference evidence="5" key="1">
    <citation type="submission" date="2019-04" db="EMBL/GenBank/DDBJ databases">
        <title>Nocardioides xinjiangensis sp. nov.</title>
        <authorList>
            <person name="Liu S."/>
        </authorList>
    </citation>
    <scope>NUCLEOTIDE SEQUENCE [LARGE SCALE GENOMIC DNA]</scope>
    <source>
        <strain evidence="5">18</strain>
    </source>
</reference>
<protein>
    <submittedName>
        <fullName evidence="4">Glycosyltransferase</fullName>
    </submittedName>
</protein>
<keyword evidence="5" id="KW-1185">Reference proteome</keyword>
<sequence length="412" mass="46521">MTDSTAGAPLAPKASVIIPTFNRAPLLAETLRGLARQHLDPDHFEVVVIDDGSTDATPEVVKSFEDRLHLSYAFQEDRGFRVAEARNRGARLATSDTLVFVDTGAVVGPDFLGAHLKALGDGTRPRAVVGYAYAYRPEDPTSGLAQMAGRVLPERLPEVYRHDPSFWDNRHGTFMRCDWDLQRLTVPWFLLWATNCSMRADLYWAVDGFDEDFQRWGVEDMELGFRLFKQGVEFVVSHDAWAVETPHDRDAENNVESNNHNIAQMHDKHPEPVVEIGWDLIRTDRYWHWEDDHRRVLQWTDEVRDKDVSDEIAAAVADLGDADQVAVIGCGGRVPESLKNAQLFDFDPDCARAHGDAGRHAIGMRTRLPDRSVDVVVLTSRLAGLWERWNLQILAEARRIGLEVRAPGLEPW</sequence>
<evidence type="ECO:0000259" key="3">
    <source>
        <dbReference type="Pfam" id="PF02709"/>
    </source>
</evidence>
<dbReference type="PANTHER" id="PTHR43685:SF3">
    <property type="entry name" value="SLR2126 PROTEIN"/>
    <property type="match status" value="1"/>
</dbReference>
<evidence type="ECO:0000256" key="1">
    <source>
        <dbReference type="ARBA" id="ARBA00022679"/>
    </source>
</evidence>
<dbReference type="RefSeq" id="WP_136536388.1">
    <property type="nucleotide sequence ID" value="NZ_STGY01000069.1"/>
</dbReference>
<organism evidence="4 5">
    <name type="scientific">Glycomyces buryatensis</name>
    <dbReference type="NCBI Taxonomy" id="2570927"/>
    <lineage>
        <taxon>Bacteria</taxon>
        <taxon>Bacillati</taxon>
        <taxon>Actinomycetota</taxon>
        <taxon>Actinomycetes</taxon>
        <taxon>Glycomycetales</taxon>
        <taxon>Glycomycetaceae</taxon>
        <taxon>Glycomyces</taxon>
    </lineage>
</organism>
<dbReference type="InterPro" id="IPR027791">
    <property type="entry name" value="Galactosyl_T_C"/>
</dbReference>
<dbReference type="OrthoDB" id="4120491at2"/>
<accession>A0A4S8Q0T7</accession>